<dbReference type="Pfam" id="PF24032">
    <property type="entry name" value="YQBQ"/>
    <property type="match status" value="1"/>
</dbReference>
<evidence type="ECO:0000313" key="3">
    <source>
        <dbReference type="Proteomes" id="UP000275368"/>
    </source>
</evidence>
<sequence length="327" mass="37073">MDKYHTLEMFLDNKNGDVWNISNIASDIEWQTSRIGKAGSLSFTIVTGGLYQDKKFTINNGDIVRVRKGGTNVFYGYVFEIGSGMDEGFKIKAYDQIRYLMGNDTYVFTGKTATEIVKKIADDTGLKTGNLVDTKYKIPSMIEDGKKLLDTVCKALDMTLINGYGNFFLYDDFGLLALMNIKKTLPDFYIGDKSLLFDYDFTQSIDSETYNRVKIVQDNKKKANRDVYVAQDSVNIAKWGRLQLYQSVDEKLNAAQIKQMLDTLIQLKNRQSEKLKIDAIGDIRVRAGSYVHIAIKRLGINQPMLVDECSHKFDGADHTMSLELKVI</sequence>
<protein>
    <recommendedName>
        <fullName evidence="1">YqbQ/XkdQ domain-containing protein</fullName>
    </recommendedName>
</protein>
<name>A0A3G9J971_9BACL</name>
<dbReference type="RefSeq" id="WP_311546969.1">
    <property type="nucleotide sequence ID" value="NZ_AP019308.1"/>
</dbReference>
<reference evidence="2 3" key="1">
    <citation type="submission" date="2018-11" db="EMBL/GenBank/DDBJ databases">
        <title>Complete genome sequence of Paenibacillus baekrokdamisoli strain KCTC 33723.</title>
        <authorList>
            <person name="Kang S.W."/>
            <person name="Lee K.C."/>
            <person name="Kim K.K."/>
            <person name="Kim J.S."/>
            <person name="Kim D.S."/>
            <person name="Ko S.H."/>
            <person name="Yang S.H."/>
            <person name="Lee J.S."/>
        </authorList>
    </citation>
    <scope>NUCLEOTIDE SEQUENCE [LARGE SCALE GENOMIC DNA]</scope>
    <source>
        <strain evidence="2 3">KCTC 33723</strain>
    </source>
</reference>
<keyword evidence="3" id="KW-1185">Reference proteome</keyword>
<dbReference type="EMBL" id="AP019308">
    <property type="protein sequence ID" value="BBH19834.1"/>
    <property type="molecule type" value="Genomic_DNA"/>
</dbReference>
<proteinExistence type="predicted"/>
<evidence type="ECO:0000259" key="1">
    <source>
        <dbReference type="Pfam" id="PF24032"/>
    </source>
</evidence>
<accession>A0A3G9J971</accession>
<gene>
    <name evidence="2" type="ORF">Back11_11790</name>
</gene>
<evidence type="ECO:0000313" key="2">
    <source>
        <dbReference type="EMBL" id="BBH19834.1"/>
    </source>
</evidence>
<dbReference type="AlphaFoldDB" id="A0A3G9J971"/>
<dbReference type="KEGG" id="pbk:Back11_11790"/>
<dbReference type="SUPFAM" id="SSF69279">
    <property type="entry name" value="Phage tail proteins"/>
    <property type="match status" value="1"/>
</dbReference>
<feature type="domain" description="YqbQ/XkdQ" evidence="1">
    <location>
        <begin position="28"/>
        <end position="325"/>
    </location>
</feature>
<dbReference type="Proteomes" id="UP000275368">
    <property type="component" value="Chromosome"/>
</dbReference>
<dbReference type="InterPro" id="IPR056937">
    <property type="entry name" value="YqbQ/XkdQ"/>
</dbReference>
<organism evidence="2 3">
    <name type="scientific">Paenibacillus baekrokdamisoli</name>
    <dbReference type="NCBI Taxonomy" id="1712516"/>
    <lineage>
        <taxon>Bacteria</taxon>
        <taxon>Bacillati</taxon>
        <taxon>Bacillota</taxon>
        <taxon>Bacilli</taxon>
        <taxon>Bacillales</taxon>
        <taxon>Paenibacillaceae</taxon>
        <taxon>Paenibacillus</taxon>
    </lineage>
</organism>